<reference evidence="1" key="3">
    <citation type="submission" date="2022-06" db="EMBL/GenBank/DDBJ databases">
        <title>Resources to Facilitate Use of the Altered Schaedler Flora (ASF) Mouse Model to Study Microbiome Function.</title>
        <authorList>
            <person name="Proctor A."/>
            <person name="Parvinroo S."/>
            <person name="Richie T."/>
            <person name="Jia X."/>
            <person name="Lee S.T.M."/>
            <person name="Karp P.D."/>
            <person name="Paley S."/>
            <person name="Kostic A.D."/>
            <person name="Pierre J.F."/>
            <person name="Wannemuehler M.J."/>
            <person name="Phillips G.J."/>
        </authorList>
    </citation>
    <scope>NUCLEOTIDE SEQUENCE</scope>
    <source>
        <strain evidence="1">ASF457</strain>
    </source>
</reference>
<reference evidence="1" key="1">
    <citation type="journal article" date="2014" name="Genome Announc.">
        <title>Draft genome sequences of the altered schaedler flora, a defined bacterial community from gnotobiotic mice.</title>
        <authorList>
            <person name="Wannemuehler M.J."/>
            <person name="Overstreet A.M."/>
            <person name="Ward D.V."/>
            <person name="Phillips G.J."/>
        </authorList>
    </citation>
    <scope>NUCLEOTIDE SEQUENCE</scope>
    <source>
        <strain evidence="1">ASF457</strain>
    </source>
</reference>
<dbReference type="EMBL" id="CP097562">
    <property type="protein sequence ID" value="USF24249.1"/>
    <property type="molecule type" value="Genomic_DNA"/>
</dbReference>
<reference evidence="1" key="2">
    <citation type="submission" date="2022-05" db="EMBL/GenBank/DDBJ databases">
        <authorList>
            <person name="Proctor A.L."/>
            <person name="Phillips G.J."/>
            <person name="Wannemuehler M.J."/>
        </authorList>
    </citation>
    <scope>NUCLEOTIDE SEQUENCE</scope>
    <source>
        <strain evidence="1">ASF457</strain>
    </source>
</reference>
<gene>
    <name evidence="1" type="ORF">N508_001332</name>
</gene>
<sequence length="84" mass="9694">MKNINKWKAVKIIFFFAMSLIIITGTLSAVIRTYFDTGFKNIYLIPLFLVLINFAYIWRGKKQSNSFIFAVITALITAIILRLT</sequence>
<evidence type="ECO:0000313" key="2">
    <source>
        <dbReference type="Proteomes" id="UP000017429"/>
    </source>
</evidence>
<evidence type="ECO:0000313" key="1">
    <source>
        <dbReference type="EMBL" id="USF24249.1"/>
    </source>
</evidence>
<dbReference type="Proteomes" id="UP000017429">
    <property type="component" value="Chromosome"/>
</dbReference>
<dbReference type="AlphaFoldDB" id="V2Q0S4"/>
<accession>V2Q0S4</accession>
<proteinExistence type="predicted"/>
<organism evidence="1 2">
    <name type="scientific">Mucispirillum schaedleri ASF457</name>
    <dbReference type="NCBI Taxonomy" id="1379858"/>
    <lineage>
        <taxon>Bacteria</taxon>
        <taxon>Pseudomonadati</taxon>
        <taxon>Deferribacterota</taxon>
        <taxon>Deferribacteres</taxon>
        <taxon>Deferribacterales</taxon>
        <taxon>Mucispirillaceae</taxon>
        <taxon>Mucispirillum</taxon>
    </lineage>
</organism>
<dbReference type="RefSeq" id="WP_023275617.1">
    <property type="nucleotide sequence ID" value="NZ_CP097562.1"/>
</dbReference>
<keyword evidence="2" id="KW-1185">Reference proteome</keyword>
<name>V2Q0S4_9BACT</name>
<protein>
    <submittedName>
        <fullName evidence="1">Uncharacterized protein</fullName>
    </submittedName>
</protein>
<dbReference type="KEGG" id="msch:N508_001332"/>